<dbReference type="EMBL" id="RKLQ01000003">
    <property type="protein sequence ID" value="MBX0305396.1"/>
    <property type="molecule type" value="Genomic_DNA"/>
</dbReference>
<dbReference type="InterPro" id="IPR055768">
    <property type="entry name" value="DUF7344"/>
</dbReference>
<proteinExistence type="predicted"/>
<feature type="domain" description="DUF7344" evidence="1">
    <location>
        <begin position="13"/>
        <end position="90"/>
    </location>
</feature>
<name>A0A8J8C9A0_9EURY</name>
<dbReference type="InterPro" id="IPR036388">
    <property type="entry name" value="WH-like_DNA-bd_sf"/>
</dbReference>
<evidence type="ECO:0000313" key="3">
    <source>
        <dbReference type="Proteomes" id="UP000783863"/>
    </source>
</evidence>
<comment type="caution">
    <text evidence="2">The sequence shown here is derived from an EMBL/GenBank/DDBJ whole genome shotgun (WGS) entry which is preliminary data.</text>
</comment>
<reference evidence="2" key="1">
    <citation type="submission" date="2021-06" db="EMBL/GenBank/DDBJ databases">
        <title>Halomicroarcula sp. F24A a new haloarchaeum isolated from saline soil.</title>
        <authorList>
            <person name="Duran-Viseras A."/>
            <person name="Sanchez-Porro C."/>
            <person name="Ventosa A."/>
        </authorList>
    </citation>
    <scope>NUCLEOTIDE SEQUENCE</scope>
    <source>
        <strain evidence="2">F24A</strain>
    </source>
</reference>
<evidence type="ECO:0000313" key="2">
    <source>
        <dbReference type="EMBL" id="MBX0305396.1"/>
    </source>
</evidence>
<protein>
    <recommendedName>
        <fullName evidence="1">DUF7344 domain-containing protein</fullName>
    </recommendedName>
</protein>
<dbReference type="RefSeq" id="WP_220589630.1">
    <property type="nucleotide sequence ID" value="NZ_RKLQ01000003.1"/>
</dbReference>
<accession>A0A8J8C9A0</accession>
<dbReference type="Proteomes" id="UP000783863">
    <property type="component" value="Unassembled WGS sequence"/>
</dbReference>
<evidence type="ECO:0000259" key="1">
    <source>
        <dbReference type="Pfam" id="PF24035"/>
    </source>
</evidence>
<sequence length="122" mass="13113">MAALNTSRLTETFEVLVHPHRRYVLYHLACNSGATGTDALAAAIARWNVESGADRTTSIDTIRIALYHSHLPKLADAGFITVDRNSDAVELEDSDTLDSFLGDAASIDECAHLSLSAGADRN</sequence>
<keyword evidence="3" id="KW-1185">Reference proteome</keyword>
<gene>
    <name evidence="2" type="ORF">EGD98_17185</name>
</gene>
<organism evidence="2 3">
    <name type="scientific">Haloarcula salinisoli</name>
    <dbReference type="NCBI Taxonomy" id="2487746"/>
    <lineage>
        <taxon>Archaea</taxon>
        <taxon>Methanobacteriati</taxon>
        <taxon>Methanobacteriota</taxon>
        <taxon>Stenosarchaea group</taxon>
        <taxon>Halobacteria</taxon>
        <taxon>Halobacteriales</taxon>
        <taxon>Haloarculaceae</taxon>
        <taxon>Haloarcula</taxon>
    </lineage>
</organism>
<dbReference type="AlphaFoldDB" id="A0A8J8C9A0"/>
<dbReference type="Pfam" id="PF24035">
    <property type="entry name" value="DUF7344"/>
    <property type="match status" value="1"/>
</dbReference>
<dbReference type="Gene3D" id="1.10.10.10">
    <property type="entry name" value="Winged helix-like DNA-binding domain superfamily/Winged helix DNA-binding domain"/>
    <property type="match status" value="1"/>
</dbReference>